<gene>
    <name evidence="1" type="ORF">NCCP691_23800</name>
</gene>
<protein>
    <recommendedName>
        <fullName evidence="3">DUF2188 domain-containing protein</fullName>
    </recommendedName>
</protein>
<organism evidence="1 2">
    <name type="scientific">Noviherbaspirillum aridicola</name>
    <dbReference type="NCBI Taxonomy" id="2849687"/>
    <lineage>
        <taxon>Bacteria</taxon>
        <taxon>Pseudomonadati</taxon>
        <taxon>Pseudomonadota</taxon>
        <taxon>Betaproteobacteria</taxon>
        <taxon>Burkholderiales</taxon>
        <taxon>Oxalobacteraceae</taxon>
        <taxon>Noviherbaspirillum</taxon>
    </lineage>
</organism>
<evidence type="ECO:0000313" key="1">
    <source>
        <dbReference type="EMBL" id="GIZ52366.1"/>
    </source>
</evidence>
<evidence type="ECO:0008006" key="3">
    <source>
        <dbReference type="Google" id="ProtNLM"/>
    </source>
</evidence>
<reference evidence="1 2" key="1">
    <citation type="journal article" date="2022" name="Int. J. Syst. Evol. Microbiol.">
        <title>Noviherbaspirillum aridicola sp. nov., isolated from an arid soil in Pakistan.</title>
        <authorList>
            <person name="Khan I.U."/>
            <person name="Saqib M."/>
            <person name="Amin A."/>
            <person name="Hussain F."/>
            <person name="Li L."/>
            <person name="Liu Y.H."/>
            <person name="Fang B.Z."/>
            <person name="Ahmed I."/>
            <person name="Li W.J."/>
        </authorList>
    </citation>
    <scope>NUCLEOTIDE SEQUENCE [LARGE SCALE GENOMIC DNA]</scope>
    <source>
        <strain evidence="1 2">NCCP-691</strain>
    </source>
</reference>
<comment type="caution">
    <text evidence="1">The sequence shown here is derived from an EMBL/GenBank/DDBJ whole genome shotgun (WGS) entry which is preliminary data.</text>
</comment>
<sequence>MHVYIVKTEDGYLYPFAGDASLTDREDQAGRWASAGEASENAVRLGYKEGSFRVIAIDADDEPPVH</sequence>
<dbReference type="RefSeq" id="WP_220808607.1">
    <property type="nucleotide sequence ID" value="NZ_BPMK01000009.1"/>
</dbReference>
<proteinExistence type="predicted"/>
<dbReference type="Proteomes" id="UP000887222">
    <property type="component" value="Unassembled WGS sequence"/>
</dbReference>
<evidence type="ECO:0000313" key="2">
    <source>
        <dbReference type="Proteomes" id="UP000887222"/>
    </source>
</evidence>
<dbReference type="EMBL" id="BPMK01000009">
    <property type="protein sequence ID" value="GIZ52366.1"/>
    <property type="molecule type" value="Genomic_DNA"/>
</dbReference>
<name>A0ABQ4Q586_9BURK</name>
<accession>A0ABQ4Q586</accession>
<keyword evidence="2" id="KW-1185">Reference proteome</keyword>